<feature type="transmembrane region" description="Helical" evidence="6">
    <location>
        <begin position="192"/>
        <end position="217"/>
    </location>
</feature>
<name>A0ABR1FUK8_AURAN</name>
<feature type="region of interest" description="Disordered" evidence="5">
    <location>
        <begin position="704"/>
        <end position="798"/>
    </location>
</feature>
<gene>
    <name evidence="8" type="ORF">SO694_00026345</name>
</gene>
<evidence type="ECO:0000259" key="7">
    <source>
        <dbReference type="Pfam" id="PF00520"/>
    </source>
</evidence>
<keyword evidence="2 6" id="KW-0812">Transmembrane</keyword>
<dbReference type="SUPFAM" id="SSF81324">
    <property type="entry name" value="Voltage-gated potassium channels"/>
    <property type="match status" value="1"/>
</dbReference>
<evidence type="ECO:0000313" key="9">
    <source>
        <dbReference type="Proteomes" id="UP001363151"/>
    </source>
</evidence>
<feature type="transmembrane region" description="Helical" evidence="6">
    <location>
        <begin position="149"/>
        <end position="171"/>
    </location>
</feature>
<dbReference type="EMBL" id="JBBJCI010000227">
    <property type="protein sequence ID" value="KAK7238969.1"/>
    <property type="molecule type" value="Genomic_DNA"/>
</dbReference>
<keyword evidence="4 6" id="KW-0472">Membrane</keyword>
<dbReference type="Proteomes" id="UP001363151">
    <property type="component" value="Unassembled WGS sequence"/>
</dbReference>
<evidence type="ECO:0000256" key="5">
    <source>
        <dbReference type="SAM" id="MobiDB-lite"/>
    </source>
</evidence>
<dbReference type="SUPFAM" id="SSF51206">
    <property type="entry name" value="cAMP-binding domain-like"/>
    <property type="match status" value="1"/>
</dbReference>
<evidence type="ECO:0000313" key="8">
    <source>
        <dbReference type="EMBL" id="KAK7238969.1"/>
    </source>
</evidence>
<accession>A0ABR1FUK8</accession>
<dbReference type="InterPro" id="IPR050818">
    <property type="entry name" value="KCNH_animal-type"/>
</dbReference>
<organism evidence="8 9">
    <name type="scientific">Aureococcus anophagefferens</name>
    <name type="common">Harmful bloom alga</name>
    <dbReference type="NCBI Taxonomy" id="44056"/>
    <lineage>
        <taxon>Eukaryota</taxon>
        <taxon>Sar</taxon>
        <taxon>Stramenopiles</taxon>
        <taxon>Ochrophyta</taxon>
        <taxon>Pelagophyceae</taxon>
        <taxon>Pelagomonadales</taxon>
        <taxon>Pelagomonadaceae</taxon>
        <taxon>Aureococcus</taxon>
    </lineage>
</organism>
<feature type="compositionally biased region" description="Low complexity" evidence="5">
    <location>
        <begin position="1"/>
        <end position="11"/>
    </location>
</feature>
<dbReference type="Pfam" id="PF00520">
    <property type="entry name" value="Ion_trans"/>
    <property type="match status" value="1"/>
</dbReference>
<feature type="compositionally biased region" description="Acidic residues" evidence="5">
    <location>
        <begin position="784"/>
        <end position="797"/>
    </location>
</feature>
<comment type="caution">
    <text evidence="8">The sequence shown here is derived from an EMBL/GenBank/DDBJ whole genome shotgun (WGS) entry which is preliminary data.</text>
</comment>
<feature type="transmembrane region" description="Helical" evidence="6">
    <location>
        <begin position="118"/>
        <end position="137"/>
    </location>
</feature>
<evidence type="ECO:0000256" key="2">
    <source>
        <dbReference type="ARBA" id="ARBA00022692"/>
    </source>
</evidence>
<comment type="subcellular location">
    <subcellularLocation>
        <location evidence="1">Membrane</location>
        <topology evidence="1">Multi-pass membrane protein</topology>
    </subcellularLocation>
</comment>
<feature type="transmembrane region" description="Helical" evidence="6">
    <location>
        <begin position="419"/>
        <end position="437"/>
    </location>
</feature>
<dbReference type="PRINTS" id="PR01463">
    <property type="entry name" value="EAGCHANLFMLY"/>
</dbReference>
<sequence>MAAVAAATSDGDAGGPAGRMSIGNLGGMRVAVGPEHEDSWTSGQTMMDEMPGRPSMGRGYVMEGNAGKSLFEPSKYAMHDDAAQKTLVDEVDAVRKRLRESDGWIIDPHSRFIQRWDGVTFAALLFTAVVTPVEVAFSGSVSLKNTHEIPLFALNRIVDSVFITDFVLQFFMGFEDMHGLVVKSHRRIAVRYLTGWAIIDFVSSLPLETIMLVIAAAKGGGPSGGGSGGQFVKILRLLRLLKLARVIRASRILARWEAAAVFAFTYTEISMYKFFFTLVLYAHWNACIWGMVAHPDIAGFGSGYTWMDKLSETQSRVVGHRCSYDAEGYYGEAVGVSAANATTYKMHGVPLATQTDDGGYVTERFNKARGDASACEAIYDYYFDKTIVRHKYCASLYFAVYTMTGIGFGDISATGHIEVIVATAIMLCGAVFWAYMIGQFVTLVSHMDIYGNAFRQRMDELNFMMADKKFPTNLKRRCRMFLLHSKEHQRQVNYRQLEKIMSISLRDEVAAANNAWVRQVWYLREVTPPFVVDLSQAIQSLVYAPTEVIDLGLSLFIITNGIAARKGRIISKDGVWGEDFMLDNVDLIDMICTAALSYLEVICLSREKMIKILATPMHEAERKIIRMAVVFYTVKARFLQIGADAITKRLRAESKKNLGANTPSRRSSAWNGFLHRTERDVDGEETEAQRTMREAVAKRRRTLAATMTFVDDPNPKGRPGRRGSFHGAVQMARNGDRRPSRADMSGATPDRTSFGLEDGALPGSNVGSARPSLADPPGAPPGGDESDGDGLYGDDESPGLKRLTVQVTDLAGSLHSLARASRAEAKHRDKQQAKSDDALRDLAAKLDALLARAPLSSARGLEPISPGSPADGYSAVAPEDADDRKHGQARHIQVAGQRG</sequence>
<keyword evidence="3 6" id="KW-1133">Transmembrane helix</keyword>
<dbReference type="Gene3D" id="1.10.287.70">
    <property type="match status" value="1"/>
</dbReference>
<evidence type="ECO:0000256" key="4">
    <source>
        <dbReference type="ARBA" id="ARBA00023136"/>
    </source>
</evidence>
<dbReference type="InterPro" id="IPR005821">
    <property type="entry name" value="Ion_trans_dom"/>
</dbReference>
<proteinExistence type="predicted"/>
<dbReference type="InterPro" id="IPR003938">
    <property type="entry name" value="K_chnl_volt-dep_EAG/ELK/ERG"/>
</dbReference>
<evidence type="ECO:0000256" key="6">
    <source>
        <dbReference type="SAM" id="Phobius"/>
    </source>
</evidence>
<keyword evidence="9" id="KW-1185">Reference proteome</keyword>
<feature type="transmembrane region" description="Helical" evidence="6">
    <location>
        <begin position="392"/>
        <end position="413"/>
    </location>
</feature>
<reference evidence="8 9" key="1">
    <citation type="submission" date="2024-03" db="EMBL/GenBank/DDBJ databases">
        <title>Aureococcus anophagefferens CCMP1851 and Kratosvirus quantuckense: Draft genome of a second virus-susceptible host strain in the model system.</title>
        <authorList>
            <person name="Chase E."/>
            <person name="Truchon A.R."/>
            <person name="Schepens W."/>
            <person name="Wilhelm S.W."/>
        </authorList>
    </citation>
    <scope>NUCLEOTIDE SEQUENCE [LARGE SCALE GENOMIC DNA]</scope>
    <source>
        <strain evidence="8 9">CCMP1851</strain>
    </source>
</reference>
<dbReference type="InterPro" id="IPR018490">
    <property type="entry name" value="cNMP-bd_dom_sf"/>
</dbReference>
<evidence type="ECO:0000256" key="1">
    <source>
        <dbReference type="ARBA" id="ARBA00004141"/>
    </source>
</evidence>
<feature type="region of interest" description="Disordered" evidence="5">
    <location>
        <begin position="854"/>
        <end position="899"/>
    </location>
</feature>
<dbReference type="PANTHER" id="PTHR10217:SF435">
    <property type="entry name" value="POTASSIUM VOLTAGE-GATED CHANNEL PROTEIN EAG"/>
    <property type="match status" value="1"/>
</dbReference>
<protein>
    <recommendedName>
        <fullName evidence="7">Ion transport domain-containing protein</fullName>
    </recommendedName>
</protein>
<feature type="domain" description="Ion transport" evidence="7">
    <location>
        <begin position="116"/>
        <end position="447"/>
    </location>
</feature>
<evidence type="ECO:0000256" key="3">
    <source>
        <dbReference type="ARBA" id="ARBA00022989"/>
    </source>
</evidence>
<feature type="region of interest" description="Disordered" evidence="5">
    <location>
        <begin position="32"/>
        <end position="58"/>
    </location>
</feature>
<dbReference type="Gene3D" id="1.10.287.630">
    <property type="entry name" value="Helix hairpin bin"/>
    <property type="match status" value="1"/>
</dbReference>
<feature type="region of interest" description="Disordered" evidence="5">
    <location>
        <begin position="1"/>
        <end position="20"/>
    </location>
</feature>
<dbReference type="PANTHER" id="PTHR10217">
    <property type="entry name" value="VOLTAGE AND LIGAND GATED POTASSIUM CHANNEL"/>
    <property type="match status" value="1"/>
</dbReference>